<dbReference type="PANTHER" id="PTHR46230:SF7">
    <property type="entry name" value="BOLA-LIKE PROTEIN 1"/>
    <property type="match status" value="1"/>
</dbReference>
<dbReference type="Pfam" id="PF01722">
    <property type="entry name" value="BolA"/>
    <property type="match status" value="1"/>
</dbReference>
<gene>
    <name evidence="3" type="ORF">CSAL01_01551</name>
</gene>
<dbReference type="STRING" id="1209931.A0A135V9R9"/>
<dbReference type="InterPro" id="IPR036065">
    <property type="entry name" value="BolA-like_sf"/>
</dbReference>
<name>A0A135V9R9_9PEZI</name>
<evidence type="ECO:0000313" key="3">
    <source>
        <dbReference type="EMBL" id="KXH69529.1"/>
    </source>
</evidence>
<comment type="caution">
    <text evidence="3">The sequence shown here is derived from an EMBL/GenBank/DDBJ whole genome shotgun (WGS) entry which is preliminary data.</text>
</comment>
<dbReference type="InterPro" id="IPR002634">
    <property type="entry name" value="BolA"/>
</dbReference>
<sequence length="344" mass="37414">MSALFSPIHRTFSKVPSFFHNVPGPGGTLTLEENLLLAIPFARLPPLCFGLGSIIHSSSLLLVPLSPLLSFAPSVNPPVPPPSPIIHASVPSPKFQGHTFCTPYLLHTQQRSGSIPLLPALVALYLNRKKAAFLFSPVQFLHLLTASQSTHAAASRTPHAVASYCLFFYLKTSFPSSLLSSLLLLPMNTFRPIVGRIGSSLTGGTTHLHTPMLRRYALGFSGAARPHGTMASTNPVEDAIRSKVTAAFSPTTLEIYNDSHLHSHHKAMAGSTSKETHFRLVITSDSFKSKMQSARHRMVYALLREEMAREGGIHALQLKTLTPEEEERQKAKKAAEAQASEDST</sequence>
<dbReference type="Proteomes" id="UP000070121">
    <property type="component" value="Unassembled WGS sequence"/>
</dbReference>
<evidence type="ECO:0000313" key="4">
    <source>
        <dbReference type="Proteomes" id="UP000070121"/>
    </source>
</evidence>
<keyword evidence="4" id="KW-1185">Reference proteome</keyword>
<comment type="similarity">
    <text evidence="1">Belongs to the BolA/IbaG family.</text>
</comment>
<protein>
    <submittedName>
        <fullName evidence="3">BolA-like protein</fullName>
    </submittedName>
</protein>
<dbReference type="GO" id="GO:0044572">
    <property type="term" value="P:[4Fe-4S] cluster assembly"/>
    <property type="evidence" value="ECO:0007669"/>
    <property type="project" value="TreeGrafter"/>
</dbReference>
<accession>A0A135V9R9</accession>
<dbReference type="SUPFAM" id="SSF82657">
    <property type="entry name" value="BolA-like"/>
    <property type="match status" value="1"/>
</dbReference>
<reference evidence="3 4" key="1">
    <citation type="submission" date="2014-02" db="EMBL/GenBank/DDBJ databases">
        <title>The genome sequence of Colletotrichum salicis CBS 607.94.</title>
        <authorList>
            <person name="Baroncelli R."/>
            <person name="Thon M.R."/>
        </authorList>
    </citation>
    <scope>NUCLEOTIDE SEQUENCE [LARGE SCALE GENOMIC DNA]</scope>
    <source>
        <strain evidence="3 4">CBS 607.94</strain>
    </source>
</reference>
<feature type="region of interest" description="Disordered" evidence="2">
    <location>
        <begin position="318"/>
        <end position="344"/>
    </location>
</feature>
<evidence type="ECO:0000256" key="2">
    <source>
        <dbReference type="SAM" id="MobiDB-lite"/>
    </source>
</evidence>
<dbReference type="Gene3D" id="3.30.300.90">
    <property type="entry name" value="BolA-like"/>
    <property type="match status" value="1"/>
</dbReference>
<proteinExistence type="inferred from homology"/>
<organism evidence="3 4">
    <name type="scientific">Colletotrichum salicis</name>
    <dbReference type="NCBI Taxonomy" id="1209931"/>
    <lineage>
        <taxon>Eukaryota</taxon>
        <taxon>Fungi</taxon>
        <taxon>Dikarya</taxon>
        <taxon>Ascomycota</taxon>
        <taxon>Pezizomycotina</taxon>
        <taxon>Sordariomycetes</taxon>
        <taxon>Hypocreomycetidae</taxon>
        <taxon>Glomerellales</taxon>
        <taxon>Glomerellaceae</taxon>
        <taxon>Colletotrichum</taxon>
        <taxon>Colletotrichum acutatum species complex</taxon>
    </lineage>
</organism>
<dbReference type="PANTHER" id="PTHR46230">
    <property type="match status" value="1"/>
</dbReference>
<dbReference type="AlphaFoldDB" id="A0A135V9R9"/>
<dbReference type="OrthoDB" id="411584at2759"/>
<dbReference type="EMBL" id="JFFI01000064">
    <property type="protein sequence ID" value="KXH69529.1"/>
    <property type="molecule type" value="Genomic_DNA"/>
</dbReference>
<dbReference type="GO" id="GO:0005759">
    <property type="term" value="C:mitochondrial matrix"/>
    <property type="evidence" value="ECO:0007669"/>
    <property type="project" value="TreeGrafter"/>
</dbReference>
<evidence type="ECO:0000256" key="1">
    <source>
        <dbReference type="RuleBase" id="RU003860"/>
    </source>
</evidence>